<comment type="caution">
    <text evidence="2">The sequence shown here is derived from an EMBL/GenBank/DDBJ whole genome shotgun (WGS) entry which is preliminary data.</text>
</comment>
<dbReference type="Proteomes" id="UP001341840">
    <property type="component" value="Unassembled WGS sequence"/>
</dbReference>
<protein>
    <submittedName>
        <fullName evidence="2">Uncharacterized protein</fullName>
    </submittedName>
</protein>
<proteinExistence type="predicted"/>
<sequence>FFSTHNFVKPESSGSSHGRENSLKVSFTKPRERTKRSCRKPQQDFSDDFIRKVRQRRLRWRYRRRQQRLPVRLVIMMRLRHNNLKRRSKLVGFRRQKGLA</sequence>
<reference evidence="2 3" key="1">
    <citation type="journal article" date="2023" name="Plants (Basel)">
        <title>Bridging the Gap: Combining Genomics and Transcriptomics Approaches to Understand Stylosanthes scabra, an Orphan Legume from the Brazilian Caatinga.</title>
        <authorList>
            <person name="Ferreira-Neto J.R.C."/>
            <person name="da Silva M.D."/>
            <person name="Binneck E."/>
            <person name="de Melo N.F."/>
            <person name="da Silva R.H."/>
            <person name="de Melo A.L.T.M."/>
            <person name="Pandolfi V."/>
            <person name="Bustamante F.O."/>
            <person name="Brasileiro-Vidal A.C."/>
            <person name="Benko-Iseppon A.M."/>
        </authorList>
    </citation>
    <scope>NUCLEOTIDE SEQUENCE [LARGE SCALE GENOMIC DNA]</scope>
    <source>
        <tissue evidence="2">Leaves</tissue>
    </source>
</reference>
<accession>A0ABU6XSU6</accession>
<gene>
    <name evidence="2" type="ORF">PIB30_093505</name>
</gene>
<evidence type="ECO:0000256" key="1">
    <source>
        <dbReference type="SAM" id="MobiDB-lite"/>
    </source>
</evidence>
<dbReference type="EMBL" id="JASCZI010213448">
    <property type="protein sequence ID" value="MED6201297.1"/>
    <property type="molecule type" value="Genomic_DNA"/>
</dbReference>
<name>A0ABU6XSU6_9FABA</name>
<feature type="compositionally biased region" description="Polar residues" evidence="1">
    <location>
        <begin position="1"/>
        <end position="16"/>
    </location>
</feature>
<keyword evidence="3" id="KW-1185">Reference proteome</keyword>
<evidence type="ECO:0000313" key="2">
    <source>
        <dbReference type="EMBL" id="MED6201297.1"/>
    </source>
</evidence>
<feature type="non-terminal residue" evidence="2">
    <location>
        <position position="1"/>
    </location>
</feature>
<organism evidence="2 3">
    <name type="scientific">Stylosanthes scabra</name>
    <dbReference type="NCBI Taxonomy" id="79078"/>
    <lineage>
        <taxon>Eukaryota</taxon>
        <taxon>Viridiplantae</taxon>
        <taxon>Streptophyta</taxon>
        <taxon>Embryophyta</taxon>
        <taxon>Tracheophyta</taxon>
        <taxon>Spermatophyta</taxon>
        <taxon>Magnoliopsida</taxon>
        <taxon>eudicotyledons</taxon>
        <taxon>Gunneridae</taxon>
        <taxon>Pentapetalae</taxon>
        <taxon>rosids</taxon>
        <taxon>fabids</taxon>
        <taxon>Fabales</taxon>
        <taxon>Fabaceae</taxon>
        <taxon>Papilionoideae</taxon>
        <taxon>50 kb inversion clade</taxon>
        <taxon>dalbergioids sensu lato</taxon>
        <taxon>Dalbergieae</taxon>
        <taxon>Pterocarpus clade</taxon>
        <taxon>Stylosanthes</taxon>
    </lineage>
</organism>
<evidence type="ECO:0000313" key="3">
    <source>
        <dbReference type="Proteomes" id="UP001341840"/>
    </source>
</evidence>
<feature type="region of interest" description="Disordered" evidence="1">
    <location>
        <begin position="1"/>
        <end position="43"/>
    </location>
</feature>